<evidence type="ECO:0000313" key="6">
    <source>
        <dbReference type="Proteomes" id="UP000176339"/>
    </source>
</evidence>
<organism evidence="5 6">
    <name type="scientific">Candidatus Doudnabacteria bacterium RIFCSPHIGHO2_01_FULL_49_9</name>
    <dbReference type="NCBI Taxonomy" id="1817827"/>
    <lineage>
        <taxon>Bacteria</taxon>
        <taxon>Candidatus Doudnaibacteriota</taxon>
    </lineage>
</organism>
<keyword evidence="3 4" id="KW-0687">Ribonucleoprotein</keyword>
<dbReference type="GO" id="GO:0003735">
    <property type="term" value="F:structural constituent of ribosome"/>
    <property type="evidence" value="ECO:0007669"/>
    <property type="project" value="InterPro"/>
</dbReference>
<dbReference type="InterPro" id="IPR008991">
    <property type="entry name" value="Translation_prot_SH3-like_sf"/>
</dbReference>
<proteinExistence type="inferred from homology"/>
<reference evidence="5 6" key="1">
    <citation type="journal article" date="2016" name="Nat. Commun.">
        <title>Thousands of microbial genomes shed light on interconnected biogeochemical processes in an aquifer system.</title>
        <authorList>
            <person name="Anantharaman K."/>
            <person name="Brown C.T."/>
            <person name="Hug L.A."/>
            <person name="Sharon I."/>
            <person name="Castelle C.J."/>
            <person name="Probst A.J."/>
            <person name="Thomas B.C."/>
            <person name="Singh A."/>
            <person name="Wilkins M.J."/>
            <person name="Karaoz U."/>
            <person name="Brodie E.L."/>
            <person name="Williams K.H."/>
            <person name="Hubbard S.S."/>
            <person name="Banfield J.F."/>
        </authorList>
    </citation>
    <scope>NUCLEOTIDE SEQUENCE [LARGE SCALE GENOMIC DNA]</scope>
</reference>
<comment type="caution">
    <text evidence="5">The sequence shown here is derived from an EMBL/GenBank/DDBJ whole genome shotgun (WGS) entry which is preliminary data.</text>
</comment>
<dbReference type="GO" id="GO:0022625">
    <property type="term" value="C:cytosolic large ribosomal subunit"/>
    <property type="evidence" value="ECO:0007669"/>
    <property type="project" value="TreeGrafter"/>
</dbReference>
<dbReference type="InterPro" id="IPR038657">
    <property type="entry name" value="Ribosomal_bL19_sf"/>
</dbReference>
<evidence type="ECO:0000256" key="2">
    <source>
        <dbReference type="ARBA" id="ARBA00022980"/>
    </source>
</evidence>
<name>A0A1F5P4Y3_9BACT</name>
<dbReference type="PRINTS" id="PR00061">
    <property type="entry name" value="RIBOSOMALL19"/>
</dbReference>
<dbReference type="Gene3D" id="2.30.30.790">
    <property type="match status" value="1"/>
</dbReference>
<comment type="similarity">
    <text evidence="1 4">Belongs to the bacterial ribosomal protein bL19 family.</text>
</comment>
<dbReference type="Pfam" id="PF01245">
    <property type="entry name" value="Ribosomal_L19"/>
    <property type="match status" value="1"/>
</dbReference>
<dbReference type="PANTHER" id="PTHR15680:SF9">
    <property type="entry name" value="LARGE RIBOSOMAL SUBUNIT PROTEIN BL19M"/>
    <property type="match status" value="1"/>
</dbReference>
<dbReference type="SUPFAM" id="SSF50104">
    <property type="entry name" value="Translation proteins SH3-like domain"/>
    <property type="match status" value="1"/>
</dbReference>
<dbReference type="PANTHER" id="PTHR15680">
    <property type="entry name" value="RIBOSOMAL PROTEIN L19"/>
    <property type="match status" value="1"/>
</dbReference>
<evidence type="ECO:0000313" key="5">
    <source>
        <dbReference type="EMBL" id="OGE84680.1"/>
    </source>
</evidence>
<evidence type="ECO:0000256" key="4">
    <source>
        <dbReference type="RuleBase" id="RU000559"/>
    </source>
</evidence>
<dbReference type="AlphaFoldDB" id="A0A1F5P4Y3"/>
<evidence type="ECO:0000256" key="1">
    <source>
        <dbReference type="ARBA" id="ARBA00005781"/>
    </source>
</evidence>
<comment type="function">
    <text evidence="4">This protein is located at the 30S-50S ribosomal subunit interface and may play a role in the structure and function of the aminoacyl-tRNA binding site.</text>
</comment>
<dbReference type="Proteomes" id="UP000176339">
    <property type="component" value="Unassembled WGS sequence"/>
</dbReference>
<accession>A0A1F5P4Y3</accession>
<protein>
    <recommendedName>
        <fullName evidence="4">50S ribosomal protein L19</fullName>
    </recommendedName>
</protein>
<dbReference type="InterPro" id="IPR001857">
    <property type="entry name" value="Ribosomal_bL19"/>
</dbReference>
<keyword evidence="2" id="KW-0689">Ribosomal protein</keyword>
<evidence type="ECO:0000256" key="3">
    <source>
        <dbReference type="ARBA" id="ARBA00023274"/>
    </source>
</evidence>
<dbReference type="EMBL" id="MFEN01000001">
    <property type="protein sequence ID" value="OGE84680.1"/>
    <property type="molecule type" value="Genomic_DNA"/>
</dbReference>
<sequence>MIDKAILDKIKAGARVRVVERVLMDLSEERKGAKVAVKSTKAEKVIKERVSTFEGLVIARKHGNEAGATFTVRATVAGVGMEKVYPINAPTINKVDILSSPKKVGRSKLYYLRDLSARNIRRKMEV</sequence>
<gene>
    <name evidence="5" type="ORF">A2846_04125</name>
</gene>
<dbReference type="GO" id="GO:0006412">
    <property type="term" value="P:translation"/>
    <property type="evidence" value="ECO:0007669"/>
    <property type="project" value="InterPro"/>
</dbReference>